<dbReference type="GO" id="GO:0004497">
    <property type="term" value="F:monooxygenase activity"/>
    <property type="evidence" value="ECO:0007669"/>
    <property type="project" value="InterPro"/>
</dbReference>
<reference evidence="8" key="1">
    <citation type="submission" date="2012-06" db="EMBL/GenBank/DDBJ databases">
        <title>The genome sequence of Coniosporium apollinis CBS 100218.</title>
        <authorList>
            <consortium name="The Broad Institute Genome Sequencing Platform"/>
            <person name="Cuomo C."/>
            <person name="Gorbushina A."/>
            <person name="Noack S."/>
            <person name="Walker B."/>
            <person name="Young S.K."/>
            <person name="Zeng Q."/>
            <person name="Gargeya S."/>
            <person name="Fitzgerald M."/>
            <person name="Haas B."/>
            <person name="Abouelleil A."/>
            <person name="Alvarado L."/>
            <person name="Arachchi H.M."/>
            <person name="Berlin A.M."/>
            <person name="Chapman S.B."/>
            <person name="Goldberg J."/>
            <person name="Griggs A."/>
            <person name="Gujja S."/>
            <person name="Hansen M."/>
            <person name="Howarth C."/>
            <person name="Imamovic A."/>
            <person name="Larimer J."/>
            <person name="McCowan C."/>
            <person name="Montmayeur A."/>
            <person name="Murphy C."/>
            <person name="Neiman D."/>
            <person name="Pearson M."/>
            <person name="Priest M."/>
            <person name="Roberts A."/>
            <person name="Saif S."/>
            <person name="Shea T."/>
            <person name="Sisk P."/>
            <person name="Sykes S."/>
            <person name="Wortman J."/>
            <person name="Nusbaum C."/>
            <person name="Birren B."/>
        </authorList>
    </citation>
    <scope>NUCLEOTIDE SEQUENCE [LARGE SCALE GENOMIC DNA]</scope>
    <source>
        <strain evidence="8">CBS 100218</strain>
    </source>
</reference>
<feature type="transmembrane region" description="Helical" evidence="5">
    <location>
        <begin position="739"/>
        <end position="757"/>
    </location>
</feature>
<keyword evidence="2" id="KW-0285">Flavoprotein</keyword>
<keyword evidence="5" id="KW-0472">Membrane</keyword>
<dbReference type="Pfam" id="PF01494">
    <property type="entry name" value="FAD_binding_3"/>
    <property type="match status" value="1"/>
</dbReference>
<feature type="transmembrane region" description="Helical" evidence="5">
    <location>
        <begin position="573"/>
        <end position="595"/>
    </location>
</feature>
<dbReference type="STRING" id="1168221.R7YXG6"/>
<evidence type="ECO:0000313" key="7">
    <source>
        <dbReference type="EMBL" id="EON66371.1"/>
    </source>
</evidence>
<dbReference type="Gene3D" id="3.50.50.60">
    <property type="entry name" value="FAD/NAD(P)-binding domain"/>
    <property type="match status" value="1"/>
</dbReference>
<dbReference type="Proteomes" id="UP000016924">
    <property type="component" value="Unassembled WGS sequence"/>
</dbReference>
<evidence type="ECO:0000256" key="4">
    <source>
        <dbReference type="ARBA" id="ARBA00023002"/>
    </source>
</evidence>
<feature type="transmembrane region" description="Helical" evidence="5">
    <location>
        <begin position="769"/>
        <end position="792"/>
    </location>
</feature>
<name>R7YXG6_CONA1</name>
<evidence type="ECO:0000256" key="1">
    <source>
        <dbReference type="ARBA" id="ARBA00007992"/>
    </source>
</evidence>
<keyword evidence="4" id="KW-0560">Oxidoreductase</keyword>
<dbReference type="InterPro" id="IPR002938">
    <property type="entry name" value="FAD-bd"/>
</dbReference>
<dbReference type="PANTHER" id="PTHR47356:SF2">
    <property type="entry name" value="FAD-BINDING DOMAIN-CONTAINING PROTEIN-RELATED"/>
    <property type="match status" value="1"/>
</dbReference>
<evidence type="ECO:0000256" key="2">
    <source>
        <dbReference type="ARBA" id="ARBA00022630"/>
    </source>
</evidence>
<accession>R7YXG6</accession>
<evidence type="ECO:0000259" key="6">
    <source>
        <dbReference type="Pfam" id="PF01494"/>
    </source>
</evidence>
<dbReference type="OrthoDB" id="2431938at2759"/>
<evidence type="ECO:0000313" key="8">
    <source>
        <dbReference type="Proteomes" id="UP000016924"/>
    </source>
</evidence>
<dbReference type="AlphaFoldDB" id="R7YXG6"/>
<feature type="domain" description="FAD-binding" evidence="6">
    <location>
        <begin position="12"/>
        <end position="353"/>
    </location>
</feature>
<dbReference type="EMBL" id="JH767580">
    <property type="protein sequence ID" value="EON66371.1"/>
    <property type="molecule type" value="Genomic_DNA"/>
</dbReference>
<comment type="similarity">
    <text evidence="1">Belongs to the paxM FAD-dependent monooxygenase family.</text>
</comment>
<keyword evidence="5" id="KW-0812">Transmembrane</keyword>
<keyword evidence="8" id="KW-1185">Reference proteome</keyword>
<keyword evidence="3" id="KW-0274">FAD</keyword>
<dbReference type="InterPro" id="IPR050562">
    <property type="entry name" value="FAD_mOase_fung"/>
</dbReference>
<protein>
    <recommendedName>
        <fullName evidence="6">FAD-binding domain-containing protein</fullName>
    </recommendedName>
</protein>
<dbReference type="SUPFAM" id="SSF51905">
    <property type="entry name" value="FAD/NAD(P)-binding domain"/>
    <property type="match status" value="1"/>
</dbReference>
<organism evidence="7 8">
    <name type="scientific">Coniosporium apollinis (strain CBS 100218)</name>
    <name type="common">Rock-inhabiting black yeast</name>
    <dbReference type="NCBI Taxonomy" id="1168221"/>
    <lineage>
        <taxon>Eukaryota</taxon>
        <taxon>Fungi</taxon>
        <taxon>Dikarya</taxon>
        <taxon>Ascomycota</taxon>
        <taxon>Pezizomycotina</taxon>
        <taxon>Dothideomycetes</taxon>
        <taxon>Dothideomycetes incertae sedis</taxon>
        <taxon>Coniosporium</taxon>
    </lineage>
</organism>
<evidence type="ECO:0000256" key="5">
    <source>
        <dbReference type="SAM" id="Phobius"/>
    </source>
</evidence>
<feature type="transmembrane region" description="Helical" evidence="5">
    <location>
        <begin position="607"/>
        <end position="626"/>
    </location>
</feature>
<dbReference type="InterPro" id="IPR036188">
    <property type="entry name" value="FAD/NAD-bd_sf"/>
</dbReference>
<dbReference type="HOGENOM" id="CLU_009665_12_0_1"/>
<proteinExistence type="inferred from homology"/>
<sequence>MTVPPTKSDHFRVIIAGGGIAGLTLANALQHANIDYVLLEARSLIAPQVGASIGLAPNGSRILDQLGCYDDIRELTVPVIWVGDHYQNGDYIYPKSNAIQLIGKRHAYEFCFLDRQLVLEVLYDHIIDKTKVLLNKRLASVDHGPGSVKVYCTDGTCYEGDIIAGADGVYSPVRQEMWRVADNEEPGAIPTEDKTAMTTEYKCLFGISSPTAGLESTSLDVTYTKDFSTMVATCKEDRVYFFLFKRLEKVYGAEAILKFTREEAEQFGEQCKDASIMPGGNVKFGDVWNNRVSFTLVALEEAEYKRWTWGRFVCLGDGIHKMTPNAAAGGNASIESAAALANSIRAMLIRSGPRPSLEAVQQCLSIYQQSRIERTSAIMKVSNKVTRIQALKGWDDRLTAFYVAPNAGDYLVDMQSNLIVGAIILEYLPPPPRSLQATLPFNHDQGVGRRESVVLRALKALPFLGLCALALTCMDITGAVPAVENMLRSSSITWDGGSVPIRSSFYYIGWLDDLWRPFTAIFAAWNLEIDRVAWWQALTFLTDYGLLYSIFLIESARRANLVTLAQFPVLSGLAAQLLGIGVVGPIYFFVHYVCAQISNFQASDMRLTDLAYTRSILPVMIAGYYIPHFLSHLHPSLAARHDWTWIWQMFPVWVMLGQRLLAYTVLPNTVQRDRIHDPKRDVPVIRLTIGSCIALSALVWLYTLTMSPYTPMAMFIPESSVAEREWTAIARNVLQYDQLFSFGSALLWLGYLFGDLKRAGMVQQSWTKIVMAAAATVLVLGPGAAVGIAWLWREEVLVSKRHKSAVVAGRDNGVLDDEKKANGTLQSD</sequence>
<dbReference type="PRINTS" id="PR00420">
    <property type="entry name" value="RNGMNOXGNASE"/>
</dbReference>
<feature type="transmembrane region" description="Helical" evidence="5">
    <location>
        <begin position="687"/>
        <end position="705"/>
    </location>
</feature>
<dbReference type="eggNOG" id="KOG2614">
    <property type="taxonomic scope" value="Eukaryota"/>
</dbReference>
<dbReference type="OMA" id="YYALEHI"/>
<keyword evidence="5" id="KW-1133">Transmembrane helix</keyword>
<dbReference type="RefSeq" id="XP_007781688.1">
    <property type="nucleotide sequence ID" value="XM_007783498.1"/>
</dbReference>
<feature type="transmembrane region" description="Helical" evidence="5">
    <location>
        <begin position="646"/>
        <end position="666"/>
    </location>
</feature>
<dbReference type="GO" id="GO:0071949">
    <property type="term" value="F:FAD binding"/>
    <property type="evidence" value="ECO:0007669"/>
    <property type="project" value="InterPro"/>
</dbReference>
<evidence type="ECO:0000256" key="3">
    <source>
        <dbReference type="ARBA" id="ARBA00022827"/>
    </source>
</evidence>
<gene>
    <name evidence="7" type="ORF">W97_05468</name>
</gene>
<dbReference type="PANTHER" id="PTHR47356">
    <property type="entry name" value="FAD-DEPENDENT MONOOXYGENASE ASQG-RELATED"/>
    <property type="match status" value="1"/>
</dbReference>
<dbReference type="GeneID" id="19902779"/>